<feature type="non-terminal residue" evidence="3">
    <location>
        <position position="187"/>
    </location>
</feature>
<evidence type="ECO:0000256" key="1">
    <source>
        <dbReference type="SAM" id="MobiDB-lite"/>
    </source>
</evidence>
<feature type="region of interest" description="Disordered" evidence="1">
    <location>
        <begin position="97"/>
        <end position="158"/>
    </location>
</feature>
<keyword evidence="2" id="KW-0472">Membrane</keyword>
<keyword evidence="2" id="KW-1133">Transmembrane helix</keyword>
<comment type="caution">
    <text evidence="3">The sequence shown here is derived from an EMBL/GenBank/DDBJ whole genome shotgun (WGS) entry which is preliminary data.</text>
</comment>
<name>A0AAN7H456_9PEZI</name>
<reference evidence="3" key="1">
    <citation type="journal article" date="2023" name="Mol. Phylogenet. Evol.">
        <title>Genome-scale phylogeny and comparative genomics of the fungal order Sordariales.</title>
        <authorList>
            <person name="Hensen N."/>
            <person name="Bonometti L."/>
            <person name="Westerberg I."/>
            <person name="Brannstrom I.O."/>
            <person name="Guillou S."/>
            <person name="Cros-Aarteil S."/>
            <person name="Calhoun S."/>
            <person name="Haridas S."/>
            <person name="Kuo A."/>
            <person name="Mondo S."/>
            <person name="Pangilinan J."/>
            <person name="Riley R."/>
            <person name="LaButti K."/>
            <person name="Andreopoulos B."/>
            <person name="Lipzen A."/>
            <person name="Chen C."/>
            <person name="Yan M."/>
            <person name="Daum C."/>
            <person name="Ng V."/>
            <person name="Clum A."/>
            <person name="Steindorff A."/>
            <person name="Ohm R.A."/>
            <person name="Martin F."/>
            <person name="Silar P."/>
            <person name="Natvig D.O."/>
            <person name="Lalanne C."/>
            <person name="Gautier V."/>
            <person name="Ament-Velasquez S.L."/>
            <person name="Kruys A."/>
            <person name="Hutchinson M.I."/>
            <person name="Powell A.J."/>
            <person name="Barry K."/>
            <person name="Miller A.N."/>
            <person name="Grigoriev I.V."/>
            <person name="Debuchy R."/>
            <person name="Gladieux P."/>
            <person name="Hiltunen Thoren M."/>
            <person name="Johannesson H."/>
        </authorList>
    </citation>
    <scope>NUCLEOTIDE SEQUENCE</scope>
    <source>
        <strain evidence="3">CBS 532.94</strain>
    </source>
</reference>
<evidence type="ECO:0000256" key="2">
    <source>
        <dbReference type="SAM" id="Phobius"/>
    </source>
</evidence>
<feature type="compositionally biased region" description="Low complexity" evidence="1">
    <location>
        <begin position="35"/>
        <end position="57"/>
    </location>
</feature>
<dbReference type="AlphaFoldDB" id="A0AAN7H456"/>
<evidence type="ECO:0000313" key="4">
    <source>
        <dbReference type="Proteomes" id="UP001303760"/>
    </source>
</evidence>
<evidence type="ECO:0000313" key="3">
    <source>
        <dbReference type="EMBL" id="KAK4234046.1"/>
    </source>
</evidence>
<gene>
    <name evidence="3" type="ORF">C8A03DRAFT_38190</name>
</gene>
<protein>
    <submittedName>
        <fullName evidence="3">Uncharacterized protein</fullName>
    </submittedName>
</protein>
<sequence length="187" mass="20128">MAPFPPLNDLLTAAAANLHPTRTLPHLLFQRQTSSTPGATVTVVTGDTTTDSDTTSNDPDDANDLSGGAIAGIVIGAIAGFLILVWIIRSCTNLGAPPNSEAEPGRPWYGSVRDEYPPRHRSRGRSRHSRRESYRHSRSHSGGHGGASSRSRSRRRVSVVREAVPVREVAPVVVRGDHARYYYGGGP</sequence>
<dbReference type="Proteomes" id="UP001303760">
    <property type="component" value="Unassembled WGS sequence"/>
</dbReference>
<keyword evidence="2" id="KW-0812">Transmembrane</keyword>
<feature type="transmembrane region" description="Helical" evidence="2">
    <location>
        <begin position="65"/>
        <end position="88"/>
    </location>
</feature>
<reference evidence="3" key="2">
    <citation type="submission" date="2023-05" db="EMBL/GenBank/DDBJ databases">
        <authorList>
            <consortium name="Lawrence Berkeley National Laboratory"/>
            <person name="Steindorff A."/>
            <person name="Hensen N."/>
            <person name="Bonometti L."/>
            <person name="Westerberg I."/>
            <person name="Brannstrom I.O."/>
            <person name="Guillou S."/>
            <person name="Cros-Aarteil S."/>
            <person name="Calhoun S."/>
            <person name="Haridas S."/>
            <person name="Kuo A."/>
            <person name="Mondo S."/>
            <person name="Pangilinan J."/>
            <person name="Riley R."/>
            <person name="Labutti K."/>
            <person name="Andreopoulos B."/>
            <person name="Lipzen A."/>
            <person name="Chen C."/>
            <person name="Yanf M."/>
            <person name="Daum C."/>
            <person name="Ng V."/>
            <person name="Clum A."/>
            <person name="Ohm R."/>
            <person name="Martin F."/>
            <person name="Silar P."/>
            <person name="Natvig D."/>
            <person name="Lalanne C."/>
            <person name="Gautier V."/>
            <person name="Ament-Velasquez S.L."/>
            <person name="Kruys A."/>
            <person name="Hutchinson M.I."/>
            <person name="Powell A.J."/>
            <person name="Barry K."/>
            <person name="Miller A.N."/>
            <person name="Grigoriev I.V."/>
            <person name="Debuchy R."/>
            <person name="Gladieux P."/>
            <person name="Thoren M.H."/>
            <person name="Johannesson H."/>
        </authorList>
    </citation>
    <scope>NUCLEOTIDE SEQUENCE</scope>
    <source>
        <strain evidence="3">CBS 532.94</strain>
    </source>
</reference>
<feature type="compositionally biased region" description="Basic residues" evidence="1">
    <location>
        <begin position="119"/>
        <end position="130"/>
    </location>
</feature>
<keyword evidence="4" id="KW-1185">Reference proteome</keyword>
<accession>A0AAN7H456</accession>
<proteinExistence type="predicted"/>
<dbReference type="EMBL" id="MU860424">
    <property type="protein sequence ID" value="KAK4234046.1"/>
    <property type="molecule type" value="Genomic_DNA"/>
</dbReference>
<organism evidence="3 4">
    <name type="scientific">Achaetomium macrosporum</name>
    <dbReference type="NCBI Taxonomy" id="79813"/>
    <lineage>
        <taxon>Eukaryota</taxon>
        <taxon>Fungi</taxon>
        <taxon>Dikarya</taxon>
        <taxon>Ascomycota</taxon>
        <taxon>Pezizomycotina</taxon>
        <taxon>Sordariomycetes</taxon>
        <taxon>Sordariomycetidae</taxon>
        <taxon>Sordariales</taxon>
        <taxon>Chaetomiaceae</taxon>
        <taxon>Achaetomium</taxon>
    </lineage>
</organism>
<feature type="region of interest" description="Disordered" evidence="1">
    <location>
        <begin position="35"/>
        <end position="62"/>
    </location>
</feature>